<feature type="domain" description="Ig-like" evidence="27">
    <location>
        <begin position="44"/>
        <end position="126"/>
    </location>
</feature>
<evidence type="ECO:0000256" key="12">
    <source>
        <dbReference type="ARBA" id="ARBA00022989"/>
    </source>
</evidence>
<evidence type="ECO:0000256" key="2">
    <source>
        <dbReference type="ARBA" id="ARBA00022475"/>
    </source>
</evidence>
<dbReference type="PANTHER" id="PTHR24416">
    <property type="entry name" value="TYROSINE-PROTEIN KINASE RECEPTOR"/>
    <property type="match status" value="1"/>
</dbReference>
<evidence type="ECO:0000256" key="6">
    <source>
        <dbReference type="ARBA" id="ARBA00022703"/>
    </source>
</evidence>
<feature type="binding site" evidence="22">
    <location>
        <begin position="475"/>
        <end position="481"/>
    </location>
    <ligand>
        <name>ATP</name>
        <dbReference type="ChEBI" id="CHEBI:30616"/>
    </ligand>
</feature>
<protein>
    <recommendedName>
        <fullName evidence="20">Fibroblast growth factor receptor</fullName>
        <ecNumber evidence="20">2.7.10.1</ecNumber>
    </recommendedName>
</protein>
<evidence type="ECO:0000256" key="9">
    <source>
        <dbReference type="ARBA" id="ARBA00022741"/>
    </source>
</evidence>
<dbReference type="PROSITE" id="PS50011">
    <property type="entry name" value="PROTEIN_KINASE_DOM"/>
    <property type="match status" value="1"/>
</dbReference>
<dbReference type="CDD" id="cd05857">
    <property type="entry name" value="IgI_2_FGFR"/>
    <property type="match status" value="1"/>
</dbReference>
<dbReference type="InterPro" id="IPR003598">
    <property type="entry name" value="Ig_sub2"/>
</dbReference>
<evidence type="ECO:0000256" key="5">
    <source>
        <dbReference type="ARBA" id="ARBA00022692"/>
    </source>
</evidence>
<keyword evidence="18" id="KW-0393">Immunoglobulin domain</keyword>
<evidence type="ECO:0000256" key="1">
    <source>
        <dbReference type="ARBA" id="ARBA00004251"/>
    </source>
</evidence>
<comment type="similarity">
    <text evidence="20">Belongs to the protein kinase superfamily. Tyr protein kinase family. Fibroblast growth factor receptor subfamily.</text>
</comment>
<evidence type="ECO:0000256" key="11">
    <source>
        <dbReference type="ARBA" id="ARBA00022840"/>
    </source>
</evidence>
<dbReference type="InterPro" id="IPR008266">
    <property type="entry name" value="Tyr_kinase_AS"/>
</dbReference>
<feature type="disulfide bond" evidence="23">
    <location>
        <begin position="276"/>
        <end position="340"/>
    </location>
</feature>
<evidence type="ECO:0000256" key="10">
    <source>
        <dbReference type="ARBA" id="ARBA00022777"/>
    </source>
</evidence>
<dbReference type="GO" id="GO:0010604">
    <property type="term" value="P:positive regulation of macromolecule metabolic process"/>
    <property type="evidence" value="ECO:0007669"/>
    <property type="project" value="UniProtKB-ARBA"/>
</dbReference>
<dbReference type="PROSITE" id="PS00109">
    <property type="entry name" value="PROTEIN_KINASE_TYR"/>
    <property type="match status" value="1"/>
</dbReference>
<feature type="binding site" evidence="22">
    <location>
        <position position="559"/>
    </location>
    <ligand>
        <name>ATP</name>
        <dbReference type="ChEBI" id="CHEBI:30616"/>
    </ligand>
</feature>
<dbReference type="GO" id="GO:0005524">
    <property type="term" value="F:ATP binding"/>
    <property type="evidence" value="ECO:0007669"/>
    <property type="project" value="UniProtKB-UniRule"/>
</dbReference>
<reference evidence="28" key="1">
    <citation type="submission" date="2025-08" db="UniProtKB">
        <authorList>
            <consortium name="Ensembl"/>
        </authorList>
    </citation>
    <scope>IDENTIFICATION</scope>
</reference>
<keyword evidence="6" id="KW-0053">Apoptosis</keyword>
<dbReference type="FunFam" id="2.60.40.10:FF:000423">
    <property type="entry name" value="Fibroblast growth factor receptor"/>
    <property type="match status" value="1"/>
</dbReference>
<dbReference type="Gene3D" id="3.30.200.20">
    <property type="entry name" value="Phosphorylase Kinase, domain 1"/>
    <property type="match status" value="1"/>
</dbReference>
<dbReference type="InterPro" id="IPR000719">
    <property type="entry name" value="Prot_kinase_dom"/>
</dbReference>
<sequence length="784" mass="87955">PQMELCFLHLTERVYAFTCSGRSIIHTPNNVFHSSLVLSASRLPVEVFLEDYVAGVGDTVDLSCTPRDFLVPIVWQKDGDAVSPSNRTRVGQKVLHIINISYEDSGVYSCRHTHSSTSFSLSVFLSLLDSLSSGDDEDYDEDEDDAGNGNAPYWTRSDRMEKKLLAVPAANTVKFRCPAAGNPTPTIHWLKNGKEFKGEQRMGGIKLRHQQWSLVMESAVPSDRGNYTCVVQNKYGTIKHTYQLDVLERSPHRPILQAGLPANQTVVVGSDVEFHCKVYSDAQPHIQWLKHIEVNGSQYGPNGAPYVNILKTAGINTTDKELEILYLTNVSFEDAGKYTCLAGNSIGYNHHSAWLTVLPAVEMEREDDYADILIYVTGCVLFILTMVIIILCRMRMNTQKTLPMPPVQKLSKFPLKRQQVSLESNSSMNSNTPLVRIARLSSSDWPMLPNVSELELPSDPKWEFPRTKLTLGKPLGEGCFGQVVMAEAIGIDKEKPNKPLTVAVKMLKDDGTDKDLSDLVSEMEMMKMIGKHKNIINLLGACTQNGPLYVLVEYASKGNLREYLRARRPPGMDYSFDTCKIPNETLTFKDLVSCAYQVARGMEYLASKKCIHRDLAARNVLVTEDNVMKIADFGLARDVHNIDYYKKTTNGRLPVKWMAPEALFDRVYTHQSDVIQFGLVVWFCSGQELPAHPCSLAWMRCWHAVPSQRPTFRQLVEDHDRVLSMTSTDEYLDLSVSFEQYSPTCPDSNSTCSSGDDSVFAHDPLPDEPCLPKHHLHSNGVIRT</sequence>
<keyword evidence="17" id="KW-0325">Glycoprotein</keyword>
<evidence type="ECO:0000256" key="18">
    <source>
        <dbReference type="ARBA" id="ARBA00023319"/>
    </source>
</evidence>
<dbReference type="InterPro" id="IPR003599">
    <property type="entry name" value="Ig_sub"/>
</dbReference>
<dbReference type="InterPro" id="IPR013151">
    <property type="entry name" value="Immunoglobulin_dom"/>
</dbReference>
<dbReference type="InterPro" id="IPR007110">
    <property type="entry name" value="Ig-like_dom"/>
</dbReference>
<evidence type="ECO:0000256" key="24">
    <source>
        <dbReference type="PROSITE-ProRule" id="PRU10141"/>
    </source>
</evidence>
<dbReference type="GO" id="GO:0017134">
    <property type="term" value="F:fibroblast growth factor binding"/>
    <property type="evidence" value="ECO:0007669"/>
    <property type="project" value="TreeGrafter"/>
</dbReference>
<name>A0A671N810_9TELE</name>
<keyword evidence="4 20" id="KW-0808">Transferase</keyword>
<dbReference type="SUPFAM" id="SSF56112">
    <property type="entry name" value="Protein kinase-like (PK-like)"/>
    <property type="match status" value="1"/>
</dbReference>
<feature type="domain" description="Ig-like" evidence="27">
    <location>
        <begin position="152"/>
        <end position="245"/>
    </location>
</feature>
<evidence type="ECO:0000313" key="29">
    <source>
        <dbReference type="Proteomes" id="UP000472260"/>
    </source>
</evidence>
<dbReference type="AlphaFoldDB" id="A0A671N810"/>
<keyword evidence="9 20" id="KW-0547">Nucleotide-binding</keyword>
<evidence type="ECO:0000256" key="23">
    <source>
        <dbReference type="PIRSR" id="PIRSR000628-3"/>
    </source>
</evidence>
<keyword evidence="5 25" id="KW-0812">Transmembrane</keyword>
<keyword evidence="10 20" id="KW-0418">Kinase</keyword>
<feature type="domain" description="Ig-like" evidence="27">
    <location>
        <begin position="254"/>
        <end position="356"/>
    </location>
</feature>
<reference evidence="28" key="2">
    <citation type="submission" date="2025-09" db="UniProtKB">
        <authorList>
            <consortium name="Ensembl"/>
        </authorList>
    </citation>
    <scope>IDENTIFICATION</scope>
</reference>
<feature type="binding site" evidence="22">
    <location>
        <begin position="553"/>
        <end position="555"/>
    </location>
    <ligand>
        <name>ATP</name>
        <dbReference type="ChEBI" id="CHEBI:30616"/>
    </ligand>
</feature>
<dbReference type="InterPro" id="IPR020635">
    <property type="entry name" value="Tyr_kinase_cat_dom"/>
</dbReference>
<dbReference type="InterPro" id="IPR013783">
    <property type="entry name" value="Ig-like_fold"/>
</dbReference>
<feature type="domain" description="Protein kinase" evidence="26">
    <location>
        <begin position="469"/>
        <end position="784"/>
    </location>
</feature>
<feature type="binding site" evidence="22">
    <location>
        <position position="632"/>
    </location>
    <ligand>
        <name>ATP</name>
        <dbReference type="ChEBI" id="CHEBI:30616"/>
    </ligand>
</feature>
<keyword evidence="15 23" id="KW-1015">Disulfide bond</keyword>
<dbReference type="FunFam" id="1.10.510.10:FF:000977">
    <property type="entry name" value="Fibroblast growth factor receptor"/>
    <property type="match status" value="1"/>
</dbReference>
<dbReference type="SMART" id="SM00408">
    <property type="entry name" value="IGc2"/>
    <property type="match status" value="3"/>
</dbReference>
<dbReference type="Gene3D" id="1.10.510.10">
    <property type="entry name" value="Transferase(Phosphotransferase) domain 1"/>
    <property type="match status" value="1"/>
</dbReference>
<evidence type="ECO:0000259" key="26">
    <source>
        <dbReference type="PROSITE" id="PS50011"/>
    </source>
</evidence>
<evidence type="ECO:0000256" key="22">
    <source>
        <dbReference type="PIRSR" id="PIRSR000628-2"/>
    </source>
</evidence>
<dbReference type="Pfam" id="PF13927">
    <property type="entry name" value="Ig_3"/>
    <property type="match status" value="1"/>
</dbReference>
<evidence type="ECO:0000256" key="20">
    <source>
        <dbReference type="PIRNR" id="PIRNR000628"/>
    </source>
</evidence>
<feature type="binding site" evidence="22">
    <location>
        <position position="618"/>
    </location>
    <ligand>
        <name>ATP</name>
        <dbReference type="ChEBI" id="CHEBI:30616"/>
    </ligand>
</feature>
<evidence type="ECO:0000256" key="3">
    <source>
        <dbReference type="ARBA" id="ARBA00022553"/>
    </source>
</evidence>
<dbReference type="Gene3D" id="6.10.250.1740">
    <property type="match status" value="1"/>
</dbReference>
<gene>
    <name evidence="28" type="primary">LOC107695022</name>
</gene>
<keyword evidence="29" id="KW-1185">Reference proteome</keyword>
<dbReference type="Proteomes" id="UP000472260">
    <property type="component" value="Unassembled WGS sequence"/>
</dbReference>
<dbReference type="Pfam" id="PF07714">
    <property type="entry name" value="PK_Tyr_Ser-Thr"/>
    <property type="match status" value="1"/>
</dbReference>
<evidence type="ECO:0000256" key="17">
    <source>
        <dbReference type="ARBA" id="ARBA00023180"/>
    </source>
</evidence>
<evidence type="ECO:0000313" key="28">
    <source>
        <dbReference type="Ensembl" id="ENSSANP00000039109.1"/>
    </source>
</evidence>
<evidence type="ECO:0000256" key="16">
    <source>
        <dbReference type="ARBA" id="ARBA00023170"/>
    </source>
</evidence>
<feature type="disulfide bond" evidence="23">
    <location>
        <begin position="64"/>
        <end position="110"/>
    </location>
</feature>
<keyword evidence="11 20" id="KW-0067">ATP-binding</keyword>
<dbReference type="GO" id="GO:0043235">
    <property type="term" value="C:receptor complex"/>
    <property type="evidence" value="ECO:0007669"/>
    <property type="project" value="TreeGrafter"/>
</dbReference>
<evidence type="ECO:0000256" key="14">
    <source>
        <dbReference type="ARBA" id="ARBA00023137"/>
    </source>
</evidence>
<dbReference type="SUPFAM" id="SSF48726">
    <property type="entry name" value="Immunoglobulin"/>
    <property type="match status" value="3"/>
</dbReference>
<keyword evidence="14 20" id="KW-0829">Tyrosine-protein kinase</keyword>
<dbReference type="GO" id="GO:0045595">
    <property type="term" value="P:regulation of cell differentiation"/>
    <property type="evidence" value="ECO:0007669"/>
    <property type="project" value="UniProtKB-ARBA"/>
</dbReference>
<dbReference type="Pfam" id="PF00047">
    <property type="entry name" value="ig"/>
    <property type="match status" value="1"/>
</dbReference>
<dbReference type="Pfam" id="PF07679">
    <property type="entry name" value="I-set"/>
    <property type="match status" value="1"/>
</dbReference>
<dbReference type="InterPro" id="IPR036179">
    <property type="entry name" value="Ig-like_dom_sf"/>
</dbReference>
<feature type="disulfide bond" evidence="23">
    <location>
        <begin position="177"/>
        <end position="229"/>
    </location>
</feature>
<dbReference type="GO" id="GO:0043410">
    <property type="term" value="P:positive regulation of MAPK cascade"/>
    <property type="evidence" value="ECO:0007669"/>
    <property type="project" value="TreeGrafter"/>
</dbReference>
<dbReference type="GO" id="GO:0080090">
    <property type="term" value="P:regulation of primary metabolic process"/>
    <property type="evidence" value="ECO:0007669"/>
    <property type="project" value="UniProtKB-ARBA"/>
</dbReference>
<proteinExistence type="inferred from homology"/>
<dbReference type="PIRSF" id="PIRSF000628">
    <property type="entry name" value="FGFR"/>
    <property type="match status" value="1"/>
</dbReference>
<dbReference type="FunFam" id="2.60.40.10:FF:000020">
    <property type="entry name" value="Fibroblast growth factor receptor"/>
    <property type="match status" value="1"/>
</dbReference>
<keyword evidence="7" id="KW-0732">Signal</keyword>
<dbReference type="InterPro" id="IPR016248">
    <property type="entry name" value="FGF_rcpt_fam"/>
</dbReference>
<dbReference type="InterPro" id="IPR050122">
    <property type="entry name" value="RTK"/>
</dbReference>
<dbReference type="PROSITE" id="PS50835">
    <property type="entry name" value="IG_LIKE"/>
    <property type="match status" value="3"/>
</dbReference>
<evidence type="ECO:0000256" key="25">
    <source>
        <dbReference type="SAM" id="Phobius"/>
    </source>
</evidence>
<evidence type="ECO:0000256" key="21">
    <source>
        <dbReference type="PIRSR" id="PIRSR000628-1"/>
    </source>
</evidence>
<organism evidence="28 29">
    <name type="scientific">Sinocyclocheilus anshuiensis</name>
    <dbReference type="NCBI Taxonomy" id="1608454"/>
    <lineage>
        <taxon>Eukaryota</taxon>
        <taxon>Metazoa</taxon>
        <taxon>Chordata</taxon>
        <taxon>Craniata</taxon>
        <taxon>Vertebrata</taxon>
        <taxon>Euteleostomi</taxon>
        <taxon>Actinopterygii</taxon>
        <taxon>Neopterygii</taxon>
        <taxon>Teleostei</taxon>
        <taxon>Ostariophysi</taxon>
        <taxon>Cypriniformes</taxon>
        <taxon>Cyprinidae</taxon>
        <taxon>Cyprininae</taxon>
        <taxon>Sinocyclocheilus</taxon>
    </lineage>
</organism>
<dbReference type="PANTHER" id="PTHR24416:SF505">
    <property type="entry name" value="FIBROBLAST GROWTH FACTOR RECEPTOR 3"/>
    <property type="match status" value="1"/>
</dbReference>
<dbReference type="GO" id="GO:0008284">
    <property type="term" value="P:positive regulation of cell population proliferation"/>
    <property type="evidence" value="ECO:0007669"/>
    <property type="project" value="InterPro"/>
</dbReference>
<dbReference type="GO" id="GO:0006915">
    <property type="term" value="P:apoptotic process"/>
    <property type="evidence" value="ECO:0007669"/>
    <property type="project" value="UniProtKB-KW"/>
</dbReference>
<dbReference type="InterPro" id="IPR017441">
    <property type="entry name" value="Protein_kinase_ATP_BS"/>
</dbReference>
<comment type="subcellular location">
    <subcellularLocation>
        <location evidence="1">Cell membrane</location>
        <topology evidence="1">Single-pass type I membrane protein</topology>
    </subcellularLocation>
</comment>
<dbReference type="GO" id="GO:0005886">
    <property type="term" value="C:plasma membrane"/>
    <property type="evidence" value="ECO:0007669"/>
    <property type="project" value="UniProtKB-SubCell"/>
</dbReference>
<dbReference type="Ensembl" id="ENSSANT00000041616.1">
    <property type="protein sequence ID" value="ENSSANP00000039109.1"/>
    <property type="gene ID" value="ENSSANG00000019137.1"/>
</dbReference>
<dbReference type="GO" id="GO:0030154">
    <property type="term" value="P:cell differentiation"/>
    <property type="evidence" value="ECO:0007669"/>
    <property type="project" value="UniProtKB-ARBA"/>
</dbReference>
<dbReference type="FunFam" id="3.30.200.20:FF:000011">
    <property type="entry name" value="Fibroblast growth factor receptor"/>
    <property type="match status" value="1"/>
</dbReference>
<accession>A0A671N810</accession>
<evidence type="ECO:0000256" key="13">
    <source>
        <dbReference type="ARBA" id="ARBA00023136"/>
    </source>
</evidence>
<feature type="active site" description="Proton acceptor" evidence="21">
    <location>
        <position position="614"/>
    </location>
</feature>
<feature type="transmembrane region" description="Helical" evidence="25">
    <location>
        <begin position="372"/>
        <end position="392"/>
    </location>
</feature>
<evidence type="ECO:0000256" key="7">
    <source>
        <dbReference type="ARBA" id="ARBA00022729"/>
    </source>
</evidence>
<keyword evidence="12 25" id="KW-1133">Transmembrane helix</keyword>
<keyword evidence="2" id="KW-1003">Cell membrane</keyword>
<keyword evidence="16 20" id="KW-0675">Receptor</keyword>
<dbReference type="InterPro" id="IPR001245">
    <property type="entry name" value="Ser-Thr/Tyr_kinase_cat_dom"/>
</dbReference>
<dbReference type="PRINTS" id="PR00109">
    <property type="entry name" value="TYRKINASE"/>
</dbReference>
<dbReference type="EC" id="2.7.10.1" evidence="20"/>
<evidence type="ECO:0000256" key="15">
    <source>
        <dbReference type="ARBA" id="ARBA00023157"/>
    </source>
</evidence>
<feature type="binding site" evidence="22 24">
    <location>
        <position position="505"/>
    </location>
    <ligand>
        <name>ATP</name>
        <dbReference type="ChEBI" id="CHEBI:30616"/>
    </ligand>
</feature>
<comment type="catalytic activity">
    <reaction evidence="19 20">
        <text>L-tyrosyl-[protein] + ATP = O-phospho-L-tyrosyl-[protein] + ADP + H(+)</text>
        <dbReference type="Rhea" id="RHEA:10596"/>
        <dbReference type="Rhea" id="RHEA-COMP:10136"/>
        <dbReference type="Rhea" id="RHEA-COMP:20101"/>
        <dbReference type="ChEBI" id="CHEBI:15378"/>
        <dbReference type="ChEBI" id="CHEBI:30616"/>
        <dbReference type="ChEBI" id="CHEBI:46858"/>
        <dbReference type="ChEBI" id="CHEBI:61978"/>
        <dbReference type="ChEBI" id="CHEBI:456216"/>
        <dbReference type="EC" id="2.7.10.1"/>
    </reaction>
</comment>
<evidence type="ECO:0000256" key="19">
    <source>
        <dbReference type="ARBA" id="ARBA00051243"/>
    </source>
</evidence>
<dbReference type="SMART" id="SM00219">
    <property type="entry name" value="TyrKc"/>
    <property type="match status" value="1"/>
</dbReference>
<dbReference type="InterPro" id="IPR011009">
    <property type="entry name" value="Kinase-like_dom_sf"/>
</dbReference>
<evidence type="ECO:0000256" key="4">
    <source>
        <dbReference type="ARBA" id="ARBA00022679"/>
    </source>
</evidence>
<evidence type="ECO:0000259" key="27">
    <source>
        <dbReference type="PROSITE" id="PS50835"/>
    </source>
</evidence>
<dbReference type="Gene3D" id="2.60.40.10">
    <property type="entry name" value="Immunoglobulins"/>
    <property type="match status" value="3"/>
</dbReference>
<dbReference type="FunFam" id="2.60.40.10:FF:000016">
    <property type="entry name" value="Fibroblast growth factor receptor"/>
    <property type="match status" value="1"/>
</dbReference>
<dbReference type="GO" id="GO:0005007">
    <property type="term" value="F:fibroblast growth factor receptor activity"/>
    <property type="evidence" value="ECO:0007669"/>
    <property type="project" value="InterPro"/>
</dbReference>
<dbReference type="SMART" id="SM00409">
    <property type="entry name" value="IG"/>
    <property type="match status" value="3"/>
</dbReference>
<dbReference type="PROSITE" id="PS00107">
    <property type="entry name" value="PROTEIN_KINASE_ATP"/>
    <property type="match status" value="1"/>
</dbReference>
<keyword evidence="8" id="KW-0677">Repeat</keyword>
<dbReference type="InterPro" id="IPR013098">
    <property type="entry name" value="Ig_I-set"/>
</dbReference>
<evidence type="ECO:0000256" key="8">
    <source>
        <dbReference type="ARBA" id="ARBA00022737"/>
    </source>
</evidence>
<keyword evidence="3" id="KW-0597">Phosphoprotein</keyword>
<keyword evidence="13 20" id="KW-0472">Membrane</keyword>